<dbReference type="PANTHER" id="PTHR30055">
    <property type="entry name" value="HTH-TYPE TRANSCRIPTIONAL REGULATOR RUTR"/>
    <property type="match status" value="1"/>
</dbReference>
<keyword evidence="1 2" id="KW-0238">DNA-binding</keyword>
<dbReference type="PANTHER" id="PTHR30055:SF187">
    <property type="entry name" value="TRANSCRIPTIONAL REGULATORY PROTEIN"/>
    <property type="match status" value="1"/>
</dbReference>
<evidence type="ECO:0000256" key="1">
    <source>
        <dbReference type="ARBA" id="ARBA00023125"/>
    </source>
</evidence>
<feature type="DNA-binding region" description="H-T-H motif" evidence="2">
    <location>
        <begin position="38"/>
        <end position="57"/>
    </location>
</feature>
<reference evidence="4 5" key="1">
    <citation type="journal article" date="2021" name="Int. J. Syst. Evol. Microbiol.">
        <title>Reticulibacter mediterranei gen. nov., sp. nov., within the new family Reticulibacteraceae fam. nov., and Ktedonospora formicarum gen. nov., sp. nov., Ktedonobacter robiniae sp. nov., Dictyobacter formicarum sp. nov. and Dictyobacter arantiisoli sp. nov., belonging to the class Ktedonobacteria.</title>
        <authorList>
            <person name="Yabe S."/>
            <person name="Zheng Y."/>
            <person name="Wang C.M."/>
            <person name="Sakai Y."/>
            <person name="Abe K."/>
            <person name="Yokota A."/>
            <person name="Donadio S."/>
            <person name="Cavaletti L."/>
            <person name="Monciardini P."/>
        </authorList>
    </citation>
    <scope>NUCLEOTIDE SEQUENCE [LARGE SCALE GENOMIC DNA]</scope>
    <source>
        <strain evidence="4 5">SOSP1-9</strain>
    </source>
</reference>
<dbReference type="InterPro" id="IPR036271">
    <property type="entry name" value="Tet_transcr_reg_TetR-rel_C_sf"/>
</dbReference>
<dbReference type="PROSITE" id="PS50977">
    <property type="entry name" value="HTH_TETR_2"/>
    <property type="match status" value="1"/>
</dbReference>
<evidence type="ECO:0000313" key="4">
    <source>
        <dbReference type="EMBL" id="GHO87456.1"/>
    </source>
</evidence>
<dbReference type="InterPro" id="IPR001647">
    <property type="entry name" value="HTH_TetR"/>
</dbReference>
<dbReference type="SUPFAM" id="SSF48498">
    <property type="entry name" value="Tetracyclin repressor-like, C-terminal domain"/>
    <property type="match status" value="1"/>
</dbReference>
<accession>A0ABQ3VP59</accession>
<dbReference type="Proteomes" id="UP000635565">
    <property type="component" value="Unassembled WGS sequence"/>
</dbReference>
<dbReference type="InterPro" id="IPR023772">
    <property type="entry name" value="DNA-bd_HTH_TetR-type_CS"/>
</dbReference>
<feature type="domain" description="HTH tetR-type" evidence="3">
    <location>
        <begin position="15"/>
        <end position="75"/>
    </location>
</feature>
<sequence length="206" mass="23797">MIMVESTSYRRETTAMRRQVILMAALKLFATKGYTETTMEDIRQLSGASTGSIYHHFENKEKLALALYLEGRQDLNVRLQIVMNTPGLSLEETVKGLVSAYIAWFVDNPDLGQYVIQADSTEYLSAQVRFLQQSSDAVSQHVMAWLRPIINARHIAPYPDQLYIPLLFGPSREFLRRWLRSRQDIDFHQIQQELGRAAWHTLRPDP</sequence>
<dbReference type="PRINTS" id="PR00455">
    <property type="entry name" value="HTHTETR"/>
</dbReference>
<evidence type="ECO:0000313" key="5">
    <source>
        <dbReference type="Proteomes" id="UP000635565"/>
    </source>
</evidence>
<organism evidence="4 5">
    <name type="scientific">Dictyobacter formicarum</name>
    <dbReference type="NCBI Taxonomy" id="2778368"/>
    <lineage>
        <taxon>Bacteria</taxon>
        <taxon>Bacillati</taxon>
        <taxon>Chloroflexota</taxon>
        <taxon>Ktedonobacteria</taxon>
        <taxon>Ktedonobacterales</taxon>
        <taxon>Dictyobacteraceae</taxon>
        <taxon>Dictyobacter</taxon>
    </lineage>
</organism>
<proteinExistence type="predicted"/>
<dbReference type="InterPro" id="IPR050109">
    <property type="entry name" value="HTH-type_TetR-like_transc_reg"/>
</dbReference>
<protein>
    <submittedName>
        <fullName evidence="4">Transcriptional regulator</fullName>
    </submittedName>
</protein>
<dbReference type="InterPro" id="IPR009057">
    <property type="entry name" value="Homeodomain-like_sf"/>
</dbReference>
<dbReference type="Pfam" id="PF00440">
    <property type="entry name" value="TetR_N"/>
    <property type="match status" value="1"/>
</dbReference>
<evidence type="ECO:0000259" key="3">
    <source>
        <dbReference type="PROSITE" id="PS50977"/>
    </source>
</evidence>
<keyword evidence="5" id="KW-1185">Reference proteome</keyword>
<comment type="caution">
    <text evidence="4">The sequence shown here is derived from an EMBL/GenBank/DDBJ whole genome shotgun (WGS) entry which is preliminary data.</text>
</comment>
<dbReference type="SUPFAM" id="SSF46689">
    <property type="entry name" value="Homeodomain-like"/>
    <property type="match status" value="1"/>
</dbReference>
<dbReference type="EMBL" id="BNJJ01000017">
    <property type="protein sequence ID" value="GHO87456.1"/>
    <property type="molecule type" value="Genomic_DNA"/>
</dbReference>
<name>A0ABQ3VP59_9CHLR</name>
<evidence type="ECO:0000256" key="2">
    <source>
        <dbReference type="PROSITE-ProRule" id="PRU00335"/>
    </source>
</evidence>
<gene>
    <name evidence="4" type="ORF">KSZ_54620</name>
</gene>
<dbReference type="Gene3D" id="1.10.357.10">
    <property type="entry name" value="Tetracycline Repressor, domain 2"/>
    <property type="match status" value="1"/>
</dbReference>
<dbReference type="PROSITE" id="PS01081">
    <property type="entry name" value="HTH_TETR_1"/>
    <property type="match status" value="1"/>
</dbReference>